<evidence type="ECO:0000313" key="1">
    <source>
        <dbReference type="EMBL" id="GFY91637.1"/>
    </source>
</evidence>
<organism evidence="1 2">
    <name type="scientific">Actinidia rufa</name>
    <dbReference type="NCBI Taxonomy" id="165716"/>
    <lineage>
        <taxon>Eukaryota</taxon>
        <taxon>Viridiplantae</taxon>
        <taxon>Streptophyta</taxon>
        <taxon>Embryophyta</taxon>
        <taxon>Tracheophyta</taxon>
        <taxon>Spermatophyta</taxon>
        <taxon>Magnoliopsida</taxon>
        <taxon>eudicotyledons</taxon>
        <taxon>Gunneridae</taxon>
        <taxon>Pentapetalae</taxon>
        <taxon>asterids</taxon>
        <taxon>Ericales</taxon>
        <taxon>Actinidiaceae</taxon>
        <taxon>Actinidia</taxon>
    </lineage>
</organism>
<protein>
    <submittedName>
        <fullName evidence="1">Uncharacterized protein</fullName>
    </submittedName>
</protein>
<comment type="caution">
    <text evidence="1">The sequence shown here is derived from an EMBL/GenBank/DDBJ whole genome shotgun (WGS) entry which is preliminary data.</text>
</comment>
<accession>A0A7J0F181</accession>
<proteinExistence type="predicted"/>
<keyword evidence="2" id="KW-1185">Reference proteome</keyword>
<dbReference type="AlphaFoldDB" id="A0A7J0F181"/>
<name>A0A7J0F181_9ERIC</name>
<dbReference type="EMBL" id="BJWL01000008">
    <property type="protein sequence ID" value="GFY91637.1"/>
    <property type="molecule type" value="Genomic_DNA"/>
</dbReference>
<sequence>MVGGWRQNVGGGKGLGLDGSTAELALRGRCHRWIDLQSEREEEEALVSIDPFNSVNALEMDRGLHSLIDPCTLLSLSIASSLSCSCSLCFRKVSNIKMKKWQRQKCNSNFFGQLGMDWWSLHSRPKEGDQIGDPCIVAAVDFNSFK</sequence>
<reference evidence="1 2" key="1">
    <citation type="submission" date="2019-07" db="EMBL/GenBank/DDBJ databases">
        <title>De Novo Assembly of kiwifruit Actinidia rufa.</title>
        <authorList>
            <person name="Sugita-Konishi S."/>
            <person name="Sato K."/>
            <person name="Mori E."/>
            <person name="Abe Y."/>
            <person name="Kisaki G."/>
            <person name="Hamano K."/>
            <person name="Suezawa K."/>
            <person name="Otani M."/>
            <person name="Fukuda T."/>
            <person name="Manabe T."/>
            <person name="Gomi K."/>
            <person name="Tabuchi M."/>
            <person name="Akimitsu K."/>
            <person name="Kataoka I."/>
        </authorList>
    </citation>
    <scope>NUCLEOTIDE SEQUENCE [LARGE SCALE GENOMIC DNA]</scope>
    <source>
        <strain evidence="2">cv. Fuchu</strain>
    </source>
</reference>
<dbReference type="Proteomes" id="UP000585474">
    <property type="component" value="Unassembled WGS sequence"/>
</dbReference>
<gene>
    <name evidence="1" type="ORF">Acr_08g0000330</name>
</gene>
<evidence type="ECO:0000313" key="2">
    <source>
        <dbReference type="Proteomes" id="UP000585474"/>
    </source>
</evidence>